<proteinExistence type="predicted"/>
<feature type="domain" description="CBS" evidence="4">
    <location>
        <begin position="7"/>
        <end position="63"/>
    </location>
</feature>
<dbReference type="InterPro" id="IPR046342">
    <property type="entry name" value="CBS_dom_sf"/>
</dbReference>
<dbReference type="InterPro" id="IPR007055">
    <property type="entry name" value="BON_dom"/>
</dbReference>
<feature type="domain" description="BON" evidence="3">
    <location>
        <begin position="121"/>
        <end position="189"/>
    </location>
</feature>
<dbReference type="SMART" id="SM00116">
    <property type="entry name" value="CBS"/>
    <property type="match status" value="2"/>
</dbReference>
<dbReference type="Gene3D" id="3.10.580.10">
    <property type="entry name" value="CBS-domain"/>
    <property type="match status" value="1"/>
</dbReference>
<comment type="caution">
    <text evidence="5">The sequence shown here is derived from an EMBL/GenBank/DDBJ whole genome shotgun (WGS) entry which is preliminary data.</text>
</comment>
<evidence type="ECO:0000259" key="4">
    <source>
        <dbReference type="PROSITE" id="PS51371"/>
    </source>
</evidence>
<sequence>MHARDIMTRPVVTTTPETSLRDATASIVESGFAALPVVDENGRVVGILSESDALTAGPGEQATTVAAAMTTPVETVTPRSDISTIAVRMLNGRLRSIPVVEAGLLVGIVARRDVLRALIDDDATIASNIRALLDDFAGSRRAWAIDVAEGRVTIRGGFADDAEQRVVATLARSVNGVRHVDLQPITVASLGQRA</sequence>
<evidence type="ECO:0000259" key="3">
    <source>
        <dbReference type="PROSITE" id="PS50914"/>
    </source>
</evidence>
<keyword evidence="1 2" id="KW-0129">CBS domain</keyword>
<protein>
    <submittedName>
        <fullName evidence="5">CBS domain-containing protein</fullName>
    </submittedName>
</protein>
<dbReference type="Proteomes" id="UP000535543">
    <property type="component" value="Unassembled WGS sequence"/>
</dbReference>
<reference evidence="5 6" key="2">
    <citation type="submission" date="2020-06" db="EMBL/GenBank/DDBJ databases">
        <title>Antribacter stalactiti gen. nov., sp. nov., a new member of the family Nacardiaceae isolated from a cave.</title>
        <authorList>
            <person name="Kim I.S."/>
        </authorList>
    </citation>
    <scope>NUCLEOTIDE SEQUENCE [LARGE SCALE GENOMIC DNA]</scope>
    <source>
        <strain evidence="5 6">YC2-7</strain>
    </source>
</reference>
<evidence type="ECO:0000313" key="5">
    <source>
        <dbReference type="EMBL" id="NMN93961.1"/>
    </source>
</evidence>
<evidence type="ECO:0000256" key="2">
    <source>
        <dbReference type="PROSITE-ProRule" id="PRU00703"/>
    </source>
</evidence>
<dbReference type="PANTHER" id="PTHR43080:SF2">
    <property type="entry name" value="CBS DOMAIN-CONTAINING PROTEIN"/>
    <property type="match status" value="1"/>
</dbReference>
<dbReference type="PANTHER" id="PTHR43080">
    <property type="entry name" value="CBS DOMAIN-CONTAINING PROTEIN CBSX3, MITOCHONDRIAL"/>
    <property type="match status" value="1"/>
</dbReference>
<name>A0A848K5W9_9NOCA</name>
<evidence type="ECO:0000313" key="6">
    <source>
        <dbReference type="Proteomes" id="UP000535543"/>
    </source>
</evidence>
<feature type="domain" description="CBS" evidence="4">
    <location>
        <begin position="69"/>
        <end position="124"/>
    </location>
</feature>
<dbReference type="RefSeq" id="WP_169584643.1">
    <property type="nucleotide sequence ID" value="NZ_VCQU01000001.1"/>
</dbReference>
<dbReference type="PROSITE" id="PS50914">
    <property type="entry name" value="BON"/>
    <property type="match status" value="1"/>
</dbReference>
<dbReference type="EMBL" id="VCQU01000001">
    <property type="protein sequence ID" value="NMN93961.1"/>
    <property type="molecule type" value="Genomic_DNA"/>
</dbReference>
<evidence type="ECO:0000256" key="1">
    <source>
        <dbReference type="ARBA" id="ARBA00023122"/>
    </source>
</evidence>
<organism evidence="5 6">
    <name type="scientific">Antrihabitans stalactiti</name>
    <dbReference type="NCBI Taxonomy" id="2584121"/>
    <lineage>
        <taxon>Bacteria</taxon>
        <taxon>Bacillati</taxon>
        <taxon>Actinomycetota</taxon>
        <taxon>Actinomycetes</taxon>
        <taxon>Mycobacteriales</taxon>
        <taxon>Nocardiaceae</taxon>
        <taxon>Antrihabitans</taxon>
    </lineage>
</organism>
<dbReference type="PROSITE" id="PS51371">
    <property type="entry name" value="CBS"/>
    <property type="match status" value="2"/>
</dbReference>
<accession>A0A848K5W9</accession>
<dbReference type="Pfam" id="PF00571">
    <property type="entry name" value="CBS"/>
    <property type="match status" value="2"/>
</dbReference>
<dbReference type="SUPFAM" id="SSF54631">
    <property type="entry name" value="CBS-domain pair"/>
    <property type="match status" value="1"/>
</dbReference>
<dbReference type="InterPro" id="IPR000644">
    <property type="entry name" value="CBS_dom"/>
</dbReference>
<reference evidence="5 6" key="1">
    <citation type="submission" date="2019-05" db="EMBL/GenBank/DDBJ databases">
        <authorList>
            <person name="Lee S.D."/>
        </authorList>
    </citation>
    <scope>NUCLEOTIDE SEQUENCE [LARGE SCALE GENOMIC DNA]</scope>
    <source>
        <strain evidence="5 6">YC2-7</strain>
    </source>
</reference>
<dbReference type="InterPro" id="IPR051257">
    <property type="entry name" value="Diverse_CBS-Domain"/>
</dbReference>
<gene>
    <name evidence="5" type="ORF">FGL95_02795</name>
</gene>
<keyword evidence="6" id="KW-1185">Reference proteome</keyword>
<dbReference type="AlphaFoldDB" id="A0A848K5W9"/>